<proteinExistence type="predicted"/>
<evidence type="ECO:0000313" key="1">
    <source>
        <dbReference type="EMBL" id="QIK79751.1"/>
    </source>
</evidence>
<reference evidence="1 2" key="1">
    <citation type="submission" date="2020-03" db="EMBL/GenBank/DDBJ databases">
        <title>Sphingomonas sp. nov., isolated from fish.</title>
        <authorList>
            <person name="Hyun D.-W."/>
            <person name="Bae J.-W."/>
        </authorList>
    </citation>
    <scope>NUCLEOTIDE SEQUENCE [LARGE SCALE GENOMIC DNA]</scope>
    <source>
        <strain evidence="1 2">HDW15B</strain>
    </source>
</reference>
<name>A0A6G7YSP9_9SPHN</name>
<dbReference type="EMBL" id="CP049869">
    <property type="protein sequence ID" value="QIK79751.1"/>
    <property type="molecule type" value="Genomic_DNA"/>
</dbReference>
<protein>
    <submittedName>
        <fullName evidence="1">Uncharacterized protein</fullName>
    </submittedName>
</protein>
<evidence type="ECO:0000313" key="2">
    <source>
        <dbReference type="Proteomes" id="UP000503222"/>
    </source>
</evidence>
<gene>
    <name evidence="1" type="ORF">G7077_13395</name>
</gene>
<dbReference type="Proteomes" id="UP000503222">
    <property type="component" value="Chromosome"/>
</dbReference>
<dbReference type="AlphaFoldDB" id="A0A6G7YSP9"/>
<dbReference type="KEGG" id="spii:G7077_13395"/>
<organism evidence="1 2">
    <name type="scientific">Sphingomonas piscis</name>
    <dbReference type="NCBI Taxonomy" id="2714943"/>
    <lineage>
        <taxon>Bacteria</taxon>
        <taxon>Pseudomonadati</taxon>
        <taxon>Pseudomonadota</taxon>
        <taxon>Alphaproteobacteria</taxon>
        <taxon>Sphingomonadales</taxon>
        <taxon>Sphingomonadaceae</taxon>
        <taxon>Sphingomonas</taxon>
    </lineage>
</organism>
<sequence>MSGSITPGSSRDAYAFAYNTDWVGRQQQSYRDALRFASCVSRYNSSLVRSAALSDASKPAGRDVLRDITIRQRGCAATPSLMSAAIMRAAFFETAFENGYVTAPVAGLGMFRDEDSELAVSACQLRTAPQAVKTVLSTDPESAAEQQSVAALLAQTRGCGSVIVEDGGATVWRLALLEAASRATNG</sequence>
<keyword evidence="2" id="KW-1185">Reference proteome</keyword>
<dbReference type="RefSeq" id="WP_166412136.1">
    <property type="nucleotide sequence ID" value="NZ_CP049869.1"/>
</dbReference>
<accession>A0A6G7YSP9</accession>